<dbReference type="RefSeq" id="WP_249284650.1">
    <property type="nucleotide sequence ID" value="NZ_JACRSO010000001.1"/>
</dbReference>
<keyword evidence="2" id="KW-1185">Reference proteome</keyword>
<accession>A0A926CZX5</accession>
<proteinExistence type="predicted"/>
<dbReference type="EMBL" id="JACRSO010000001">
    <property type="protein sequence ID" value="MBC8528673.1"/>
    <property type="molecule type" value="Genomic_DNA"/>
</dbReference>
<evidence type="ECO:0000313" key="1">
    <source>
        <dbReference type="EMBL" id="MBC8528673.1"/>
    </source>
</evidence>
<evidence type="ECO:0000313" key="2">
    <source>
        <dbReference type="Proteomes" id="UP000654279"/>
    </source>
</evidence>
<protein>
    <submittedName>
        <fullName evidence="1">Uncharacterized protein</fullName>
    </submittedName>
</protein>
<dbReference type="Proteomes" id="UP000654279">
    <property type="component" value="Unassembled WGS sequence"/>
</dbReference>
<gene>
    <name evidence="1" type="ORF">H8699_04375</name>
</gene>
<dbReference type="AlphaFoldDB" id="A0A926CZX5"/>
<comment type="caution">
    <text evidence="1">The sequence shown here is derived from an EMBL/GenBank/DDBJ whole genome shotgun (WGS) entry which is preliminary data.</text>
</comment>
<reference evidence="1" key="1">
    <citation type="submission" date="2020-08" db="EMBL/GenBank/DDBJ databases">
        <title>Genome public.</title>
        <authorList>
            <person name="Liu C."/>
            <person name="Sun Q."/>
        </authorList>
    </citation>
    <scope>NUCLEOTIDE SEQUENCE</scope>
    <source>
        <strain evidence="1">NSJ-44</strain>
    </source>
</reference>
<organism evidence="1 2">
    <name type="scientific">Luoshenia tenuis</name>
    <dbReference type="NCBI Taxonomy" id="2763654"/>
    <lineage>
        <taxon>Bacteria</taxon>
        <taxon>Bacillati</taxon>
        <taxon>Bacillota</taxon>
        <taxon>Clostridia</taxon>
        <taxon>Christensenellales</taxon>
        <taxon>Christensenellaceae</taxon>
        <taxon>Luoshenia</taxon>
    </lineage>
</organism>
<name>A0A926CZX5_9FIRM</name>
<sequence length="211" mass="23010">MLLDVAGRERALLAKALQEALPDRKPLLTPGPLGLRGYSCAYGLQQAGARSEQAQGFAQEVARRIVLPQGWQCSAQNGYLNFEVGAQWLAQLAREAFSAWPEAPDRPVPLEDPCFWQVCRARRLRRLAQAAMGKSGENEPDCLWHALQLPQALAKGKGWAWLQRMMRLTEPLARTALVDAAGGGQDPITFALAAKALALAIAQEKDGGKEK</sequence>